<evidence type="ECO:0000256" key="10">
    <source>
        <dbReference type="ARBA" id="ARBA00033316"/>
    </source>
</evidence>
<organism evidence="13 14">
    <name type="scientific">Chengkuizengella marina</name>
    <dbReference type="NCBI Taxonomy" id="2507566"/>
    <lineage>
        <taxon>Bacteria</taxon>
        <taxon>Bacillati</taxon>
        <taxon>Bacillota</taxon>
        <taxon>Bacilli</taxon>
        <taxon>Bacillales</taxon>
        <taxon>Paenibacillaceae</taxon>
        <taxon>Chengkuizengella</taxon>
    </lineage>
</organism>
<evidence type="ECO:0000256" key="2">
    <source>
        <dbReference type="ARBA" id="ARBA00009320"/>
    </source>
</evidence>
<keyword evidence="7 13" id="KW-0808">Transferase</keyword>
<evidence type="ECO:0000256" key="7">
    <source>
        <dbReference type="ARBA" id="ARBA00022679"/>
    </source>
</evidence>
<proteinExistence type="inferred from homology"/>
<evidence type="ECO:0000256" key="3">
    <source>
        <dbReference type="ARBA" id="ARBA00011738"/>
    </source>
</evidence>
<keyword evidence="8" id="KW-0663">Pyridoxal phosphate</keyword>
<dbReference type="InterPro" id="IPR050571">
    <property type="entry name" value="Class-IV_PLP-Dep_Aminotrnsfr"/>
</dbReference>
<dbReference type="PANTHER" id="PTHR42743:SF10">
    <property type="entry name" value="D-ALANINE AMINOTRANSFERASE"/>
    <property type="match status" value="1"/>
</dbReference>
<dbReference type="InterPro" id="IPR043131">
    <property type="entry name" value="BCAT-like_N"/>
</dbReference>
<dbReference type="PANTHER" id="PTHR42743">
    <property type="entry name" value="AMINO-ACID AMINOTRANSFERASE"/>
    <property type="match status" value="1"/>
</dbReference>
<dbReference type="GO" id="GO:0005829">
    <property type="term" value="C:cytosol"/>
    <property type="evidence" value="ECO:0007669"/>
    <property type="project" value="TreeGrafter"/>
</dbReference>
<evidence type="ECO:0000256" key="12">
    <source>
        <dbReference type="ARBA" id="ARBA00047911"/>
    </source>
</evidence>
<comment type="subunit">
    <text evidence="3">Homodimer.</text>
</comment>
<comment type="caution">
    <text evidence="13">The sequence shown here is derived from an EMBL/GenBank/DDBJ whole genome shotgun (WGS) entry which is preliminary data.</text>
</comment>
<dbReference type="CDD" id="cd01558">
    <property type="entry name" value="D-AAT_like"/>
    <property type="match status" value="1"/>
</dbReference>
<dbReference type="Proteomes" id="UP000448943">
    <property type="component" value="Unassembled WGS sequence"/>
</dbReference>
<comment type="cofactor">
    <cofactor evidence="1">
        <name>pyridoxal 5'-phosphate</name>
        <dbReference type="ChEBI" id="CHEBI:597326"/>
    </cofactor>
</comment>
<protein>
    <recommendedName>
        <fullName evidence="5">D-alanine aminotransferase</fullName>
        <ecNumber evidence="4">2.6.1.21</ecNumber>
    </recommendedName>
    <alternativeName>
        <fullName evidence="11">D-amino acid aminotransferase</fullName>
    </alternativeName>
    <alternativeName>
        <fullName evidence="9">D-amino acid transaminase</fullName>
    </alternativeName>
    <alternativeName>
        <fullName evidence="10">D-aspartate aminotransferase</fullName>
    </alternativeName>
</protein>
<dbReference type="SUPFAM" id="SSF56752">
    <property type="entry name" value="D-aminoacid aminotransferase-like PLP-dependent enzymes"/>
    <property type="match status" value="1"/>
</dbReference>
<evidence type="ECO:0000256" key="8">
    <source>
        <dbReference type="ARBA" id="ARBA00022898"/>
    </source>
</evidence>
<dbReference type="OrthoDB" id="9805628at2"/>
<evidence type="ECO:0000256" key="4">
    <source>
        <dbReference type="ARBA" id="ARBA00012874"/>
    </source>
</evidence>
<dbReference type="InterPro" id="IPR005784">
    <property type="entry name" value="D_amino_transT"/>
</dbReference>
<dbReference type="NCBIfam" id="TIGR01121">
    <property type="entry name" value="D_amino_aminoT"/>
    <property type="match status" value="1"/>
</dbReference>
<dbReference type="Pfam" id="PF01063">
    <property type="entry name" value="Aminotran_4"/>
    <property type="match status" value="1"/>
</dbReference>
<dbReference type="Gene3D" id="3.30.470.10">
    <property type="match status" value="1"/>
</dbReference>
<dbReference type="GO" id="GO:0046416">
    <property type="term" value="P:D-amino acid metabolic process"/>
    <property type="evidence" value="ECO:0007669"/>
    <property type="project" value="InterPro"/>
</dbReference>
<evidence type="ECO:0000256" key="5">
    <source>
        <dbReference type="ARBA" id="ARBA00021779"/>
    </source>
</evidence>
<gene>
    <name evidence="13" type="primary">dat</name>
    <name evidence="13" type="ORF">ERL59_19895</name>
</gene>
<dbReference type="Gene3D" id="3.20.10.10">
    <property type="entry name" value="D-amino Acid Aminotransferase, subunit A, domain 2"/>
    <property type="match status" value="1"/>
</dbReference>
<evidence type="ECO:0000256" key="1">
    <source>
        <dbReference type="ARBA" id="ARBA00001933"/>
    </source>
</evidence>
<accession>A0A6N9Q8P4</accession>
<sequence>MILYNDLFLNKEEVHISYDDRGYYFGDGVYEVFRIYNGQLFEIEKHLQRLKRSCEETQITFPYTMEELQDKLYQLIQKSFVQEGTLYLQITRGVAPRSHVIPENIKPVVLAYCNEVKRPLDKMQSGIKAITQEDIRWLRCDIKSLNLLPNTLAKQNAIKHEVDETIFHREGIITECSASNIMIVKNGEIHTHPVNHLILNGVTRAVVLKLANQAGFTIKEQPFDFNQLKNADEVFITGTTVEIIPIISIDQQKVSNGKPGEFTRELQRLFEKVIPNS</sequence>
<name>A0A6N9Q8P4_9BACL</name>
<comment type="catalytic activity">
    <reaction evidence="12">
        <text>D-alanine + 2-oxoglutarate = D-glutamate + pyruvate</text>
        <dbReference type="Rhea" id="RHEA:15869"/>
        <dbReference type="ChEBI" id="CHEBI:15361"/>
        <dbReference type="ChEBI" id="CHEBI:16810"/>
        <dbReference type="ChEBI" id="CHEBI:29986"/>
        <dbReference type="ChEBI" id="CHEBI:57416"/>
        <dbReference type="EC" id="2.6.1.21"/>
    </reaction>
</comment>
<evidence type="ECO:0000256" key="9">
    <source>
        <dbReference type="ARBA" id="ARBA00030138"/>
    </source>
</evidence>
<dbReference type="EMBL" id="SIJB01000065">
    <property type="protein sequence ID" value="NBI31199.1"/>
    <property type="molecule type" value="Genomic_DNA"/>
</dbReference>
<dbReference type="FunFam" id="3.20.10.10:FF:000002">
    <property type="entry name" value="D-alanine aminotransferase"/>
    <property type="match status" value="1"/>
</dbReference>
<evidence type="ECO:0000256" key="6">
    <source>
        <dbReference type="ARBA" id="ARBA00022576"/>
    </source>
</evidence>
<dbReference type="InterPro" id="IPR043132">
    <property type="entry name" value="BCAT-like_C"/>
</dbReference>
<dbReference type="EC" id="2.6.1.21" evidence="4"/>
<evidence type="ECO:0000256" key="11">
    <source>
        <dbReference type="ARBA" id="ARBA00033391"/>
    </source>
</evidence>
<keyword evidence="14" id="KW-1185">Reference proteome</keyword>
<comment type="similarity">
    <text evidence="2">Belongs to the class-IV pyridoxal-phosphate-dependent aminotransferase family.</text>
</comment>
<evidence type="ECO:0000313" key="13">
    <source>
        <dbReference type="EMBL" id="NBI31199.1"/>
    </source>
</evidence>
<dbReference type="InterPro" id="IPR001544">
    <property type="entry name" value="Aminotrans_IV"/>
</dbReference>
<dbReference type="InterPro" id="IPR036038">
    <property type="entry name" value="Aminotransferase-like"/>
</dbReference>
<dbReference type="GO" id="GO:0047810">
    <property type="term" value="F:D-alanine-2-oxoglutarate aminotransferase activity"/>
    <property type="evidence" value="ECO:0007669"/>
    <property type="project" value="UniProtKB-EC"/>
</dbReference>
<dbReference type="AlphaFoldDB" id="A0A6N9Q8P4"/>
<evidence type="ECO:0000313" key="14">
    <source>
        <dbReference type="Proteomes" id="UP000448943"/>
    </source>
</evidence>
<dbReference type="RefSeq" id="WP_160648021.1">
    <property type="nucleotide sequence ID" value="NZ_SIJB01000065.1"/>
</dbReference>
<keyword evidence="6 13" id="KW-0032">Aminotransferase</keyword>
<dbReference type="GO" id="GO:0030170">
    <property type="term" value="F:pyridoxal phosphate binding"/>
    <property type="evidence" value="ECO:0007669"/>
    <property type="project" value="InterPro"/>
</dbReference>
<dbReference type="GO" id="GO:0008652">
    <property type="term" value="P:amino acid biosynthetic process"/>
    <property type="evidence" value="ECO:0007669"/>
    <property type="project" value="UniProtKB-ARBA"/>
</dbReference>
<reference evidence="13 14" key="1">
    <citation type="submission" date="2019-01" db="EMBL/GenBank/DDBJ databases">
        <title>Chengkuizengella sp. nov., isolated from deep-sea sediment of East Pacific Ocean.</title>
        <authorList>
            <person name="Yang J."/>
            <person name="Lai Q."/>
            <person name="Shao Z."/>
        </authorList>
    </citation>
    <scope>NUCLEOTIDE SEQUENCE [LARGE SCALE GENOMIC DNA]</scope>
    <source>
        <strain evidence="13 14">YPA3-1-1</strain>
    </source>
</reference>
<dbReference type="GO" id="GO:0046394">
    <property type="term" value="P:carboxylic acid biosynthetic process"/>
    <property type="evidence" value="ECO:0007669"/>
    <property type="project" value="UniProtKB-ARBA"/>
</dbReference>